<dbReference type="Pfam" id="PF00072">
    <property type="entry name" value="Response_reg"/>
    <property type="match status" value="1"/>
</dbReference>
<feature type="modified residue" description="4-aspartylphosphate" evidence="3">
    <location>
        <position position="452"/>
    </location>
</feature>
<dbReference type="RefSeq" id="WP_300950798.1">
    <property type="nucleotide sequence ID" value="NZ_JAUHJQ010000001.1"/>
</dbReference>
<evidence type="ECO:0000259" key="5">
    <source>
        <dbReference type="PROSITE" id="PS50110"/>
    </source>
</evidence>
<dbReference type="Pfam" id="PF13439">
    <property type="entry name" value="Glyco_transf_4"/>
    <property type="match status" value="1"/>
</dbReference>
<dbReference type="InterPro" id="IPR001789">
    <property type="entry name" value="Sig_transdc_resp-reg_receiver"/>
</dbReference>
<dbReference type="InterPro" id="IPR011006">
    <property type="entry name" value="CheY-like_superfamily"/>
</dbReference>
<evidence type="ECO:0000256" key="3">
    <source>
        <dbReference type="PROSITE-ProRule" id="PRU00169"/>
    </source>
</evidence>
<gene>
    <name evidence="6" type="ORF">QWY28_02905</name>
</gene>
<evidence type="ECO:0000256" key="2">
    <source>
        <dbReference type="ARBA" id="ARBA00022679"/>
    </source>
</evidence>
<evidence type="ECO:0000256" key="1">
    <source>
        <dbReference type="ARBA" id="ARBA00022676"/>
    </source>
</evidence>
<evidence type="ECO:0000313" key="7">
    <source>
        <dbReference type="Proteomes" id="UP001168620"/>
    </source>
</evidence>
<feature type="domain" description="Response regulatory" evidence="5">
    <location>
        <begin position="403"/>
        <end position="519"/>
    </location>
</feature>
<dbReference type="Gene3D" id="3.40.50.2300">
    <property type="match status" value="1"/>
</dbReference>
<dbReference type="Gene3D" id="3.40.50.2000">
    <property type="entry name" value="Glycogen Phosphorylase B"/>
    <property type="match status" value="2"/>
</dbReference>
<dbReference type="PANTHER" id="PTHR12526">
    <property type="entry name" value="GLYCOSYLTRANSFERASE"/>
    <property type="match status" value="1"/>
</dbReference>
<keyword evidence="7" id="KW-1185">Reference proteome</keyword>
<organism evidence="6 7">
    <name type="scientific">Nocardioides oceani</name>
    <dbReference type="NCBI Taxonomy" id="3058369"/>
    <lineage>
        <taxon>Bacteria</taxon>
        <taxon>Bacillati</taxon>
        <taxon>Actinomycetota</taxon>
        <taxon>Actinomycetes</taxon>
        <taxon>Propionibacteriales</taxon>
        <taxon>Nocardioidaceae</taxon>
        <taxon>Nocardioides</taxon>
    </lineage>
</organism>
<dbReference type="PROSITE" id="PS50110">
    <property type="entry name" value="RESPONSE_REGULATORY"/>
    <property type="match status" value="1"/>
</dbReference>
<sequence>MRVALLTYSTRPRGGVVHTLALAEALAELGTEVDVWTLARGGDTTFFRPVAPGVGVRAVPFEARDDETVGARIVRSIDTLRAAFDHAAYDVVHAQDCISANAALPCVRTIHHLDVFTTPELAACHERAVVEPTARICVSASVAAEVREGWGLEPTVIPNGVDAARFEAGARDAVRRAAWGDRLGDYVLALGGIEPRKGSIDLLEAYAALRTRCPSLRLVIGGGETLFDYRDYRAAFDARAAALGVEPVVLGTVEEDALPALVAQASALAMVSTKEGFGLAAMEALAAGVPVVARDLPVLREVLGDAVAYGRDPLSIAAALDGVLAAPPDAGAGRDLARSYTWSAAARRHLAFYAGLDRSGRPSAPVRASAQVRPVSRPTSGEQPTVPGSSVRRVDDPPARPLRFLVVEDTEDIRWVTARMVQQLGHHADEAADGVEAVEALQAATYDVMLLDLSMPRMTGEDVVRWLRDNPEHGQGLRVVVVSAWGGERRGALDELGVDDYIAKPLRKAQLVQLVESTEPRA</sequence>
<feature type="region of interest" description="Disordered" evidence="4">
    <location>
        <begin position="360"/>
        <end position="395"/>
    </location>
</feature>
<dbReference type="InterPro" id="IPR001296">
    <property type="entry name" value="Glyco_trans_1"/>
</dbReference>
<protein>
    <submittedName>
        <fullName evidence="6">MSMEG_0565 family glycosyltransferase</fullName>
    </submittedName>
</protein>
<name>A0ABT8FBS2_9ACTN</name>
<dbReference type="SUPFAM" id="SSF52172">
    <property type="entry name" value="CheY-like"/>
    <property type="match status" value="1"/>
</dbReference>
<keyword evidence="3" id="KW-0597">Phosphoprotein</keyword>
<dbReference type="Proteomes" id="UP001168620">
    <property type="component" value="Unassembled WGS sequence"/>
</dbReference>
<dbReference type="CDD" id="cd03801">
    <property type="entry name" value="GT4_PimA-like"/>
    <property type="match status" value="1"/>
</dbReference>
<dbReference type="SUPFAM" id="SSF53756">
    <property type="entry name" value="UDP-Glycosyltransferase/glycogen phosphorylase"/>
    <property type="match status" value="1"/>
</dbReference>
<proteinExistence type="predicted"/>
<dbReference type="InterPro" id="IPR028098">
    <property type="entry name" value="Glyco_trans_4-like_N"/>
</dbReference>
<dbReference type="EMBL" id="JAUHJQ010000001">
    <property type="protein sequence ID" value="MDN4171885.1"/>
    <property type="molecule type" value="Genomic_DNA"/>
</dbReference>
<dbReference type="NCBIfam" id="TIGR04047">
    <property type="entry name" value="MSMEG_0565_glyc"/>
    <property type="match status" value="1"/>
</dbReference>
<feature type="compositionally biased region" description="Polar residues" evidence="4">
    <location>
        <begin position="377"/>
        <end position="388"/>
    </location>
</feature>
<dbReference type="Pfam" id="PF00534">
    <property type="entry name" value="Glycos_transf_1"/>
    <property type="match status" value="1"/>
</dbReference>
<dbReference type="CDD" id="cd17546">
    <property type="entry name" value="REC_hyHK_CKI1_RcsC-like"/>
    <property type="match status" value="1"/>
</dbReference>
<dbReference type="InterPro" id="IPR023986">
    <property type="entry name" value="GlycosylTfrase_MSMEG0565"/>
</dbReference>
<evidence type="ECO:0000313" key="6">
    <source>
        <dbReference type="EMBL" id="MDN4171885.1"/>
    </source>
</evidence>
<reference evidence="6" key="1">
    <citation type="submission" date="2023-06" db="EMBL/GenBank/DDBJ databases">
        <title>Draft genome sequence of Nocardioides sp. SOB77.</title>
        <authorList>
            <person name="Zhang G."/>
        </authorList>
    </citation>
    <scope>NUCLEOTIDE SEQUENCE</scope>
    <source>
        <strain evidence="6">SOB77</strain>
    </source>
</reference>
<accession>A0ABT8FBS2</accession>
<keyword evidence="2" id="KW-0808">Transferase</keyword>
<comment type="caution">
    <text evidence="6">The sequence shown here is derived from an EMBL/GenBank/DDBJ whole genome shotgun (WGS) entry which is preliminary data.</text>
</comment>
<evidence type="ECO:0000256" key="4">
    <source>
        <dbReference type="SAM" id="MobiDB-lite"/>
    </source>
</evidence>
<dbReference type="PANTHER" id="PTHR12526:SF635">
    <property type="entry name" value="GLYCOSYL TRANSFERASE GROUP 1"/>
    <property type="match status" value="1"/>
</dbReference>
<keyword evidence="1" id="KW-0328">Glycosyltransferase</keyword>
<dbReference type="SMART" id="SM00448">
    <property type="entry name" value="REC"/>
    <property type="match status" value="1"/>
</dbReference>